<keyword evidence="3 6" id="KW-0812">Transmembrane</keyword>
<proteinExistence type="predicted"/>
<dbReference type="Pfam" id="PF02687">
    <property type="entry name" value="FtsX"/>
    <property type="match status" value="2"/>
</dbReference>
<dbReference type="Proteomes" id="UP000067738">
    <property type="component" value="Chromosome"/>
</dbReference>
<feature type="domain" description="ABC3 transporter permease C-terminal" evidence="7">
    <location>
        <begin position="631"/>
        <end position="747"/>
    </location>
</feature>
<dbReference type="EMBL" id="CP011266">
    <property type="protein sequence ID" value="ALT69568.1"/>
    <property type="molecule type" value="Genomic_DNA"/>
</dbReference>
<feature type="transmembrane region" description="Helical" evidence="6">
    <location>
        <begin position="419"/>
        <end position="438"/>
    </location>
</feature>
<evidence type="ECO:0000256" key="6">
    <source>
        <dbReference type="SAM" id="Phobius"/>
    </source>
</evidence>
<comment type="subcellular location">
    <subcellularLocation>
        <location evidence="1">Cell membrane</location>
        <topology evidence="1">Multi-pass membrane protein</topology>
    </subcellularLocation>
</comment>
<feature type="transmembrane region" description="Helical" evidence="6">
    <location>
        <begin position="297"/>
        <end position="319"/>
    </location>
</feature>
<evidence type="ECO:0000256" key="2">
    <source>
        <dbReference type="ARBA" id="ARBA00022475"/>
    </source>
</evidence>
<protein>
    <submittedName>
        <fullName evidence="8">ABC transporter permease protein</fullName>
    </submittedName>
</protein>
<keyword evidence="2" id="KW-1003">Cell membrane</keyword>
<dbReference type="OrthoDB" id="75871at2157"/>
<feature type="transmembrane region" description="Helical" evidence="6">
    <location>
        <begin position="716"/>
        <end position="739"/>
    </location>
</feature>
<name>A0A0U3E9F5_9EURY</name>
<evidence type="ECO:0000313" key="8">
    <source>
        <dbReference type="EMBL" id="ALT69568.1"/>
    </source>
</evidence>
<dbReference type="InterPro" id="IPR038766">
    <property type="entry name" value="Membrane_comp_ABC_pdt"/>
</dbReference>
<organism evidence="8 9">
    <name type="scientific">Methanobrevibacter millerae</name>
    <dbReference type="NCBI Taxonomy" id="230361"/>
    <lineage>
        <taxon>Archaea</taxon>
        <taxon>Methanobacteriati</taxon>
        <taxon>Methanobacteriota</taxon>
        <taxon>Methanomada group</taxon>
        <taxon>Methanobacteria</taxon>
        <taxon>Methanobacteriales</taxon>
        <taxon>Methanobacteriaceae</taxon>
        <taxon>Methanobrevibacter</taxon>
    </lineage>
</organism>
<dbReference type="AlphaFoldDB" id="A0A0U3E9F5"/>
<keyword evidence="4 6" id="KW-1133">Transmembrane helix</keyword>
<gene>
    <name evidence="8" type="ORF">sm9_1801</name>
</gene>
<dbReference type="InterPro" id="IPR003838">
    <property type="entry name" value="ABC3_permease_C"/>
</dbReference>
<feature type="domain" description="ABC3 transporter permease C-terminal" evidence="7">
    <location>
        <begin position="255"/>
        <end position="375"/>
    </location>
</feature>
<dbReference type="KEGG" id="mmil:sm9_1801"/>
<evidence type="ECO:0000259" key="7">
    <source>
        <dbReference type="Pfam" id="PF02687"/>
    </source>
</evidence>
<dbReference type="PANTHER" id="PTHR30287">
    <property type="entry name" value="MEMBRANE COMPONENT OF PREDICTED ABC SUPERFAMILY METABOLITE UPTAKE TRANSPORTER"/>
    <property type="match status" value="1"/>
</dbReference>
<dbReference type="PATRIC" id="fig|230361.4.peg.1863"/>
<evidence type="ECO:0000256" key="4">
    <source>
        <dbReference type="ARBA" id="ARBA00022989"/>
    </source>
</evidence>
<accession>A0A0U3E9F5</accession>
<feature type="transmembrane region" description="Helical" evidence="6">
    <location>
        <begin position="674"/>
        <end position="696"/>
    </location>
</feature>
<keyword evidence="5 6" id="KW-0472">Membrane</keyword>
<dbReference type="PANTHER" id="PTHR30287:SF2">
    <property type="entry name" value="BLL1001 PROTEIN"/>
    <property type="match status" value="1"/>
</dbReference>
<evidence type="ECO:0000256" key="3">
    <source>
        <dbReference type="ARBA" id="ARBA00022692"/>
    </source>
</evidence>
<feature type="transmembrane region" description="Helical" evidence="6">
    <location>
        <begin position="339"/>
        <end position="367"/>
    </location>
</feature>
<dbReference type="GO" id="GO:0005886">
    <property type="term" value="C:plasma membrane"/>
    <property type="evidence" value="ECO:0007669"/>
    <property type="project" value="UniProtKB-SubCell"/>
</dbReference>
<evidence type="ECO:0000256" key="1">
    <source>
        <dbReference type="ARBA" id="ARBA00004651"/>
    </source>
</evidence>
<evidence type="ECO:0000313" key="9">
    <source>
        <dbReference type="Proteomes" id="UP000067738"/>
    </source>
</evidence>
<feature type="transmembrane region" description="Helical" evidence="6">
    <location>
        <begin position="628"/>
        <end position="653"/>
    </location>
</feature>
<evidence type="ECO:0000256" key="5">
    <source>
        <dbReference type="ARBA" id="ARBA00023136"/>
    </source>
</evidence>
<keyword evidence="9" id="KW-1185">Reference proteome</keyword>
<reference evidence="8 9" key="1">
    <citation type="submission" date="2015-04" db="EMBL/GenBank/DDBJ databases">
        <title>The complete genome sequence of the rumen methanogen Methanobrevibacter millerae SM9.</title>
        <authorList>
            <person name="Leahy S.C."/>
            <person name="Kelly W.J."/>
            <person name="Pacheco D.M."/>
            <person name="Li D."/>
            <person name="Altermann E."/>
            <person name="Attwood G.T."/>
        </authorList>
    </citation>
    <scope>NUCLEOTIDE SEQUENCE [LARGE SCALE GENOMIC DNA]</scope>
    <source>
        <strain evidence="8 9">SM9</strain>
    </source>
</reference>
<sequence>MLFKKMVRDIKNHKIQFISIFLMAFLGVYVFTGFGAESFGFEETASTYYGETNLADGWIYASNIDGDFVNKVNDLSSTKDSERKLIVNSIADFDNDPDITLHFLEDNDISKFYLVKGEEFNLSDGDGVWLDIRFAEAKNLTVGDNISFTFEGITVEKEIKGLGYSPEHLYQTSDSSMIPDYGKMGFAYLSYNAFPLSDVPYNVLLVKYDGNSSNYEKQLDDDLTRDYSSFLPRAQYPSFAEFQDETEQHQMMTDVIPVIFIIISMLTLLTTMTRIINNQRMQIGVLKALGFKNRTIMFHYISYGFWMVLAGSILGLILGPLTLPPIMFEEMADLYSIPYWLTGFNISFIVVTLLMVVLAALISYFACRNIVNESPSSAIRPKIPKVSTSGFLEKLGIWKKFSFNVRWNYRDAKRNKFRALMSIVGVMACTLIIVASFGCMDGFDEMKEWEYTDINHYSSKLVLEDNITASQVDYIADDVGGEKLMESSIEIKSGDIKKSGVITVLDDNKLYTPTDDNKNPISISSNEVSISTKMAQLLGVGVGDTIKWHIMGSDKWISTKVDKIHSDPTSQGIIVSKEKLDDLGLNYTATSVISSHGVDKNYSGVKTIFSMDSLTDSWDDMMESSMTIIYLLAAFASLLSVIVLYNLGLLSFTEIKREFATLKVLGFKSSQLRKLLLTQNLWFTTIGFVIGVPLGREVLQYLWGTMGDSFYLKANISLKTLIITFLITYVVSILVNLMFSGKIKKLNMVESLKDNE</sequence>
<feature type="transmembrane region" description="Helical" evidence="6">
    <location>
        <begin position="255"/>
        <end position="276"/>
    </location>
</feature>